<proteinExistence type="predicted"/>
<name>A0A9N8W8U3_FUNMO</name>
<dbReference type="Proteomes" id="UP000789375">
    <property type="component" value="Unassembled WGS sequence"/>
</dbReference>
<comment type="caution">
    <text evidence="1">The sequence shown here is derived from an EMBL/GenBank/DDBJ whole genome shotgun (WGS) entry which is preliminary data.</text>
</comment>
<accession>A0A9N8W8U3</accession>
<dbReference type="EMBL" id="CAJVPP010000367">
    <property type="protein sequence ID" value="CAG8474942.1"/>
    <property type="molecule type" value="Genomic_DNA"/>
</dbReference>
<protein>
    <submittedName>
        <fullName evidence="1">7711_t:CDS:1</fullName>
    </submittedName>
</protein>
<keyword evidence="2" id="KW-1185">Reference proteome</keyword>
<evidence type="ECO:0000313" key="1">
    <source>
        <dbReference type="EMBL" id="CAG8474942.1"/>
    </source>
</evidence>
<organism evidence="1 2">
    <name type="scientific">Funneliformis mosseae</name>
    <name type="common">Endomycorrhizal fungus</name>
    <name type="synonym">Glomus mosseae</name>
    <dbReference type="NCBI Taxonomy" id="27381"/>
    <lineage>
        <taxon>Eukaryota</taxon>
        <taxon>Fungi</taxon>
        <taxon>Fungi incertae sedis</taxon>
        <taxon>Mucoromycota</taxon>
        <taxon>Glomeromycotina</taxon>
        <taxon>Glomeromycetes</taxon>
        <taxon>Glomerales</taxon>
        <taxon>Glomeraceae</taxon>
        <taxon>Funneliformis</taxon>
    </lineage>
</organism>
<reference evidence="1" key="1">
    <citation type="submission" date="2021-06" db="EMBL/GenBank/DDBJ databases">
        <authorList>
            <person name="Kallberg Y."/>
            <person name="Tangrot J."/>
            <person name="Rosling A."/>
        </authorList>
    </citation>
    <scope>NUCLEOTIDE SEQUENCE</scope>
    <source>
        <strain evidence="1">87-6 pot B 2015</strain>
    </source>
</reference>
<gene>
    <name evidence="1" type="ORF">FMOSSE_LOCUS2707</name>
</gene>
<evidence type="ECO:0000313" key="2">
    <source>
        <dbReference type="Proteomes" id="UP000789375"/>
    </source>
</evidence>
<dbReference type="AlphaFoldDB" id="A0A9N8W8U3"/>
<sequence>MPRWWEIKVSDFKVVINLNTFGVIRKGCPFLSNSHEISRVHSIVTRHWRNHPSYVSSFDKS</sequence>